<accession>X1LLE3</accession>
<comment type="caution">
    <text evidence="1">The sequence shown here is derived from an EMBL/GenBank/DDBJ whole genome shotgun (WGS) entry which is preliminary data.</text>
</comment>
<proteinExistence type="predicted"/>
<protein>
    <submittedName>
        <fullName evidence="1">Uncharacterized protein</fullName>
    </submittedName>
</protein>
<feature type="non-terminal residue" evidence="1">
    <location>
        <position position="98"/>
    </location>
</feature>
<reference evidence="1" key="1">
    <citation type="journal article" date="2014" name="Front. Microbiol.">
        <title>High frequency of phylogenetically diverse reductive dehalogenase-homologous genes in deep subseafloor sedimentary metagenomes.</title>
        <authorList>
            <person name="Kawai M."/>
            <person name="Futagami T."/>
            <person name="Toyoda A."/>
            <person name="Takaki Y."/>
            <person name="Nishi S."/>
            <person name="Hori S."/>
            <person name="Arai W."/>
            <person name="Tsubouchi T."/>
            <person name="Morono Y."/>
            <person name="Uchiyama I."/>
            <person name="Ito T."/>
            <person name="Fujiyama A."/>
            <person name="Inagaki F."/>
            <person name="Takami H."/>
        </authorList>
    </citation>
    <scope>NUCLEOTIDE SEQUENCE</scope>
    <source>
        <strain evidence="1">Expedition CK06-06</strain>
    </source>
</reference>
<gene>
    <name evidence="1" type="ORF">S06H3_33198</name>
</gene>
<dbReference type="AlphaFoldDB" id="X1LLE3"/>
<sequence>MERGQRIIRRSQKTGNAYSINTELWFSDFFWPFFSNYSYEEVAKFVLEVLLATQEQNLAVSEDVPQELVESFEECCREANLLNKHDRFNDAYKLVEFP</sequence>
<dbReference type="EMBL" id="BARV01019794">
    <property type="protein sequence ID" value="GAI20187.1"/>
    <property type="molecule type" value="Genomic_DNA"/>
</dbReference>
<evidence type="ECO:0000313" key="1">
    <source>
        <dbReference type="EMBL" id="GAI20187.1"/>
    </source>
</evidence>
<organism evidence="1">
    <name type="scientific">marine sediment metagenome</name>
    <dbReference type="NCBI Taxonomy" id="412755"/>
    <lineage>
        <taxon>unclassified sequences</taxon>
        <taxon>metagenomes</taxon>
        <taxon>ecological metagenomes</taxon>
    </lineage>
</organism>
<name>X1LLE3_9ZZZZ</name>